<comment type="caution">
    <text evidence="1">The sequence shown here is derived from an EMBL/GenBank/DDBJ whole genome shotgun (WGS) entry which is preliminary data.</text>
</comment>
<keyword evidence="2" id="KW-1185">Reference proteome</keyword>
<accession>A0ABR1NR75</accession>
<proteinExistence type="predicted"/>
<evidence type="ECO:0000313" key="2">
    <source>
        <dbReference type="Proteomes" id="UP001430848"/>
    </source>
</evidence>
<name>A0ABR1NR75_DIAER</name>
<organism evidence="1 2">
    <name type="scientific">Diaporthe eres</name>
    <name type="common">Phomopsis oblonga</name>
    <dbReference type="NCBI Taxonomy" id="83184"/>
    <lineage>
        <taxon>Eukaryota</taxon>
        <taxon>Fungi</taxon>
        <taxon>Dikarya</taxon>
        <taxon>Ascomycota</taxon>
        <taxon>Pezizomycotina</taxon>
        <taxon>Sordariomycetes</taxon>
        <taxon>Sordariomycetidae</taxon>
        <taxon>Diaporthales</taxon>
        <taxon>Diaporthaceae</taxon>
        <taxon>Diaporthe</taxon>
        <taxon>Diaporthe eres species complex</taxon>
    </lineage>
</organism>
<reference evidence="1 2" key="1">
    <citation type="submission" date="2024-02" db="EMBL/GenBank/DDBJ databases">
        <title>De novo assembly and annotation of 12 fungi associated with fruit tree decline syndrome in Ontario, Canada.</title>
        <authorList>
            <person name="Sulman M."/>
            <person name="Ellouze W."/>
            <person name="Ilyukhin E."/>
        </authorList>
    </citation>
    <scope>NUCLEOTIDE SEQUENCE [LARGE SCALE GENOMIC DNA]</scope>
    <source>
        <strain evidence="1 2">M169</strain>
    </source>
</reference>
<dbReference type="Proteomes" id="UP001430848">
    <property type="component" value="Unassembled WGS sequence"/>
</dbReference>
<evidence type="ECO:0000313" key="1">
    <source>
        <dbReference type="EMBL" id="KAK7712227.1"/>
    </source>
</evidence>
<sequence>MAANPNGYPPKAALFLNIQRTAGLRQEKYRTDGNSLIDVNNPAQAAAILTRTQPVAGAGAFQQGPAPGSAAARDLLAASIANRGTVANRTGIYGEGYLGPATISFFDREFTRAVLNAPIIRNRLLNNNMSFVKQLGWSIMQFSNHMDSQLTK</sequence>
<dbReference type="EMBL" id="JAKNSF020000138">
    <property type="protein sequence ID" value="KAK7712227.1"/>
    <property type="molecule type" value="Genomic_DNA"/>
</dbReference>
<protein>
    <submittedName>
        <fullName evidence="1">Uncharacterized protein</fullName>
    </submittedName>
</protein>
<gene>
    <name evidence="1" type="ORF">SLS63_012465</name>
</gene>